<dbReference type="OMA" id="ICQQRFY"/>
<dbReference type="VEuPathDB" id="FungiDB:MGL_3338"/>
<comment type="similarity">
    <text evidence="1">Belongs to the synaptojanin family.</text>
</comment>
<dbReference type="OrthoDB" id="405996at2759"/>
<accession>A8Q8T6</accession>
<dbReference type="SUPFAM" id="SSF56219">
    <property type="entry name" value="DNase I-like"/>
    <property type="match status" value="1"/>
</dbReference>
<feature type="compositionally biased region" description="Pro residues" evidence="5">
    <location>
        <begin position="904"/>
        <end position="916"/>
    </location>
</feature>
<evidence type="ECO:0000256" key="4">
    <source>
        <dbReference type="ARBA" id="ARBA00022801"/>
    </source>
</evidence>
<sequence length="916" mass="102225">MPGQHIQRVRNVSFFCLTRRLPNDIALAQGMVDASETSSSTDDPCAAIRKYMTAGSFYFSRGPYDITQRVQTHGTTPGLFHAQFLWNASMMEPIETFVSRLEAHRKEALECDHFFLYVIQGYVGVQTIPSVIPCRLAVVSRLSSSRAGTRFNARGIDDEGNAANFVETETVLVADDVVFAFTQVRGSVPVFWEQQGLQALNTRIQITRTGAASLPGFLSHMDQLFDEYRRVFVLDLLGTRDVETTLAQAYVQHLRAIYDTRPVKYHNFDFHGVSKAMGGIEGVKTELDRLNNVQTQRQYNRYALLYHGKVLERQTGVFRINCFDCLDRTNVVEGMLSHAALRDFFRELKYNNRSVPTLEKISAETSMPNAIWQAHRELWANNGDALSVISTGTGSLNSNFMRTGTRKGLTGLLSDAAKSASRMYVNNFQDQSKQEAIDTLLGARSGQRRIELYDPRYSRVSEALERRWAEYASVHSMNVFVGTYNVCTRAPQGLDMRSWLCPSTYHQAPADIVAIVLEELVPLNAQQLLQSAKEELESWKLAVTRTLESTGVQYELLRHELLFGTALLVLVKSDVLPHVKNVEGTTKKTGFRGMSGNKGGVAVRLDLFDTSVCFVGSHLPSGASNYEDRNADYAAIERNLVFMRGRTIESHDHIIWAGDLNYRIGNLSPEDVRDFASRKVLAPLLEGDQLTHARKLGDAFPNYDEAPIQFPPTYKYDIGSDIYDTSEKLRPPAWTDRILFKCKLPSLYVRTHGYDCAPIRVSDHRPVYVHLELGICTLDSAHRDEIYESLVNDMKEQSEKHGDEITRTLLPPPSTDTQQWWNKATDTPLSSTLGDDKVRGNPFLLAQTGTAAPTTTPVCSKKEEVDVAASGTSPTANTPLSPPKSRRSPPPIPARSAATVAAAPPIPPRPNPPPPP</sequence>
<gene>
    <name evidence="7" type="ORF">MGL_3338</name>
</gene>
<protein>
    <recommendedName>
        <fullName evidence="3">phosphoinositide 5-phosphatase</fullName>
        <ecNumber evidence="3">3.1.3.36</ecNumber>
    </recommendedName>
</protein>
<dbReference type="InterPro" id="IPR046985">
    <property type="entry name" value="IP5"/>
</dbReference>
<feature type="compositionally biased region" description="Polar residues" evidence="5">
    <location>
        <begin position="815"/>
        <end position="833"/>
    </location>
</feature>
<reference evidence="7 8" key="1">
    <citation type="journal article" date="2007" name="Proc. Natl. Acad. Sci. U.S.A.">
        <title>Dandruff-associated Malassezia genomes reveal convergent and divergent virulence traits shared with plant and human fungal pathogens.</title>
        <authorList>
            <person name="Xu J."/>
            <person name="Saunders C.W."/>
            <person name="Hu P."/>
            <person name="Grant R.A."/>
            <person name="Boekhout T."/>
            <person name="Kuramae E.E."/>
            <person name="Kronstad J.W."/>
            <person name="Deangelis Y.M."/>
            <person name="Reeder N.L."/>
            <person name="Johnstone K.R."/>
            <person name="Leland M."/>
            <person name="Fieno A.M."/>
            <person name="Begley W.M."/>
            <person name="Sun Y."/>
            <person name="Lacey M.P."/>
            <person name="Chaudhary T."/>
            <person name="Keough T."/>
            <person name="Chu L."/>
            <person name="Sears R."/>
            <person name="Yuan B."/>
            <person name="Dawson T.L.Jr."/>
        </authorList>
    </citation>
    <scope>NUCLEOTIDE SEQUENCE [LARGE SCALE GENOMIC DNA]</scope>
    <source>
        <strain evidence="8">ATCC MYA-4612 / CBS 7966</strain>
    </source>
</reference>
<evidence type="ECO:0000256" key="1">
    <source>
        <dbReference type="ARBA" id="ARBA00008943"/>
    </source>
</evidence>
<feature type="region of interest" description="Disordered" evidence="5">
    <location>
        <begin position="808"/>
        <end position="836"/>
    </location>
</feature>
<dbReference type="GO" id="GO:0016020">
    <property type="term" value="C:membrane"/>
    <property type="evidence" value="ECO:0007669"/>
    <property type="project" value="TreeGrafter"/>
</dbReference>
<dbReference type="InterPro" id="IPR000300">
    <property type="entry name" value="IPPc"/>
</dbReference>
<dbReference type="KEGG" id="mgl:MGL_3338"/>
<dbReference type="EMBL" id="AAYY01000013">
    <property type="protein sequence ID" value="EDP42089.1"/>
    <property type="molecule type" value="Genomic_DNA"/>
</dbReference>
<dbReference type="InterPro" id="IPR036691">
    <property type="entry name" value="Endo/exonu/phosph_ase_sf"/>
</dbReference>
<dbReference type="GO" id="GO:0005737">
    <property type="term" value="C:cytoplasm"/>
    <property type="evidence" value="ECO:0007669"/>
    <property type="project" value="TreeGrafter"/>
</dbReference>
<evidence type="ECO:0000259" key="6">
    <source>
        <dbReference type="PROSITE" id="PS50275"/>
    </source>
</evidence>
<dbReference type="InterPro" id="IPR002013">
    <property type="entry name" value="SAC_dom"/>
</dbReference>
<dbReference type="AlphaFoldDB" id="A8Q8T6"/>
<dbReference type="GO" id="GO:0046856">
    <property type="term" value="P:phosphatidylinositol dephosphorylation"/>
    <property type="evidence" value="ECO:0007669"/>
    <property type="project" value="InterPro"/>
</dbReference>
<dbReference type="PROSITE" id="PS50275">
    <property type="entry name" value="SAC"/>
    <property type="match status" value="1"/>
</dbReference>
<feature type="domain" description="SAC" evidence="6">
    <location>
        <begin position="48"/>
        <end position="392"/>
    </location>
</feature>
<dbReference type="SMART" id="SM00128">
    <property type="entry name" value="IPPc"/>
    <property type="match status" value="1"/>
</dbReference>
<dbReference type="PANTHER" id="PTHR11200">
    <property type="entry name" value="INOSITOL 5-PHOSPHATASE"/>
    <property type="match status" value="1"/>
</dbReference>
<comment type="caution">
    <text evidence="7">The sequence shown here is derived from an EMBL/GenBank/DDBJ whole genome shotgun (WGS) entry which is preliminary data.</text>
</comment>
<feature type="region of interest" description="Disordered" evidence="5">
    <location>
        <begin position="849"/>
        <end position="916"/>
    </location>
</feature>
<dbReference type="Gene3D" id="3.60.10.10">
    <property type="entry name" value="Endonuclease/exonuclease/phosphatase"/>
    <property type="match status" value="1"/>
</dbReference>
<evidence type="ECO:0000313" key="7">
    <source>
        <dbReference type="EMBL" id="EDP42089.1"/>
    </source>
</evidence>
<keyword evidence="8" id="KW-1185">Reference proteome</keyword>
<dbReference type="FunCoup" id="A8Q8T6">
    <property type="interactions" value="181"/>
</dbReference>
<dbReference type="GO" id="GO:0043813">
    <property type="term" value="F:phosphatidylinositol-3,5-bisphosphate 5-phosphatase activity"/>
    <property type="evidence" value="ECO:0007669"/>
    <property type="project" value="TreeGrafter"/>
</dbReference>
<dbReference type="Pfam" id="PF22669">
    <property type="entry name" value="Exo_endo_phos2"/>
    <property type="match status" value="1"/>
</dbReference>
<dbReference type="GeneID" id="5853616"/>
<evidence type="ECO:0000256" key="5">
    <source>
        <dbReference type="SAM" id="MobiDB-lite"/>
    </source>
</evidence>
<proteinExistence type="inferred from homology"/>
<keyword evidence="4" id="KW-0378">Hydrolase</keyword>
<comment type="similarity">
    <text evidence="2">In the central section; belongs to the inositol 1,4,5-trisphosphate 5-phosphatase family.</text>
</comment>
<dbReference type="CDD" id="cd09090">
    <property type="entry name" value="INPP5c_ScInp51p-like"/>
    <property type="match status" value="1"/>
</dbReference>
<dbReference type="GO" id="GO:0004439">
    <property type="term" value="F:phosphatidylinositol-4,5-bisphosphate 5-phosphatase activity"/>
    <property type="evidence" value="ECO:0007669"/>
    <property type="project" value="UniProtKB-EC"/>
</dbReference>
<dbReference type="Proteomes" id="UP000008837">
    <property type="component" value="Unassembled WGS sequence"/>
</dbReference>
<dbReference type="RefSeq" id="XP_001729303.1">
    <property type="nucleotide sequence ID" value="XM_001729251.1"/>
</dbReference>
<evidence type="ECO:0000313" key="8">
    <source>
        <dbReference type="Proteomes" id="UP000008837"/>
    </source>
</evidence>
<evidence type="ECO:0000256" key="2">
    <source>
        <dbReference type="ARBA" id="ARBA00009678"/>
    </source>
</evidence>
<dbReference type="STRING" id="425265.A8Q8T6"/>
<name>A8Q8T6_MALGO</name>
<organism evidence="7 8">
    <name type="scientific">Malassezia globosa (strain ATCC MYA-4612 / CBS 7966)</name>
    <name type="common">Dandruff-associated fungus</name>
    <dbReference type="NCBI Taxonomy" id="425265"/>
    <lineage>
        <taxon>Eukaryota</taxon>
        <taxon>Fungi</taxon>
        <taxon>Dikarya</taxon>
        <taxon>Basidiomycota</taxon>
        <taxon>Ustilaginomycotina</taxon>
        <taxon>Malasseziomycetes</taxon>
        <taxon>Malasseziales</taxon>
        <taxon>Malasseziaceae</taxon>
        <taxon>Malassezia</taxon>
    </lineage>
</organism>
<dbReference type="Pfam" id="PF02383">
    <property type="entry name" value="Syja_N"/>
    <property type="match status" value="1"/>
</dbReference>
<evidence type="ECO:0000256" key="3">
    <source>
        <dbReference type="ARBA" id="ARBA00013044"/>
    </source>
</evidence>
<feature type="compositionally biased region" description="Low complexity" evidence="5">
    <location>
        <begin position="894"/>
        <end position="903"/>
    </location>
</feature>
<dbReference type="PANTHER" id="PTHR11200:SF257">
    <property type="entry name" value="PHOSPHOINOSITIDE 5-PHOSPHATASE"/>
    <property type="match status" value="1"/>
</dbReference>
<dbReference type="InParanoid" id="A8Q8T6"/>
<dbReference type="EC" id="3.1.3.36" evidence="3"/>